<evidence type="ECO:0000313" key="8">
    <source>
        <dbReference type="EMBL" id="HIQ72412.1"/>
    </source>
</evidence>
<dbReference type="InterPro" id="IPR015421">
    <property type="entry name" value="PyrdxlP-dep_Trfase_major"/>
</dbReference>
<comment type="caution">
    <text evidence="8">The sequence shown here is derived from an EMBL/GenBank/DDBJ whole genome shotgun (WGS) entry which is preliminary data.</text>
</comment>
<feature type="domain" description="Aminotransferase class I/classII large" evidence="7">
    <location>
        <begin position="26"/>
        <end position="347"/>
    </location>
</feature>
<dbReference type="InterPro" id="IPR005861">
    <property type="entry name" value="HisP_aminotrans"/>
</dbReference>
<evidence type="ECO:0000256" key="2">
    <source>
        <dbReference type="ARBA" id="ARBA00011738"/>
    </source>
</evidence>
<comment type="similarity">
    <text evidence="6">Belongs to the class-II pyridoxal-phosphate-dependent aminotransferase family. Histidinol-phosphate aminotransferase subfamily.</text>
</comment>
<dbReference type="EC" id="2.6.1.9" evidence="6"/>
<dbReference type="PANTHER" id="PTHR43643">
    <property type="entry name" value="HISTIDINOL-PHOSPHATE AMINOTRANSFERASE 2"/>
    <property type="match status" value="1"/>
</dbReference>
<keyword evidence="5 6" id="KW-0663">Pyridoxal phosphate</keyword>
<proteinExistence type="inferred from homology"/>
<keyword evidence="4 6" id="KW-0808">Transferase</keyword>
<keyword evidence="6" id="KW-0368">Histidine biosynthesis</keyword>
<dbReference type="InterPro" id="IPR004839">
    <property type="entry name" value="Aminotransferase_I/II_large"/>
</dbReference>
<dbReference type="Gene3D" id="3.90.1150.10">
    <property type="entry name" value="Aspartate Aminotransferase, domain 1"/>
    <property type="match status" value="1"/>
</dbReference>
<dbReference type="InterPro" id="IPR050106">
    <property type="entry name" value="HistidinolP_aminotransfase"/>
</dbReference>
<evidence type="ECO:0000256" key="3">
    <source>
        <dbReference type="ARBA" id="ARBA00022576"/>
    </source>
</evidence>
<keyword evidence="3 6" id="KW-0032">Aminotransferase</keyword>
<dbReference type="HAMAP" id="MF_01023">
    <property type="entry name" value="HisC_aminotrans_2"/>
    <property type="match status" value="1"/>
</dbReference>
<dbReference type="GO" id="GO:0000105">
    <property type="term" value="P:L-histidine biosynthetic process"/>
    <property type="evidence" value="ECO:0007669"/>
    <property type="project" value="UniProtKB-UniRule"/>
</dbReference>
<dbReference type="EMBL" id="DVFJ01000035">
    <property type="protein sequence ID" value="HIQ72412.1"/>
    <property type="molecule type" value="Genomic_DNA"/>
</dbReference>
<dbReference type="CDD" id="cd00609">
    <property type="entry name" value="AAT_like"/>
    <property type="match status" value="1"/>
</dbReference>
<evidence type="ECO:0000256" key="4">
    <source>
        <dbReference type="ARBA" id="ARBA00022679"/>
    </source>
</evidence>
<dbReference type="Pfam" id="PF00155">
    <property type="entry name" value="Aminotran_1_2"/>
    <property type="match status" value="1"/>
</dbReference>
<comment type="cofactor">
    <cofactor evidence="1 6">
        <name>pyridoxal 5'-phosphate</name>
        <dbReference type="ChEBI" id="CHEBI:597326"/>
    </cofactor>
</comment>
<protein>
    <recommendedName>
        <fullName evidence="6">Histidinol-phosphate aminotransferase</fullName>
        <ecNumber evidence="6">2.6.1.9</ecNumber>
    </recommendedName>
    <alternativeName>
        <fullName evidence="6">Imidazole acetol-phosphate transaminase</fullName>
    </alternativeName>
</protein>
<evidence type="ECO:0000256" key="1">
    <source>
        <dbReference type="ARBA" id="ARBA00001933"/>
    </source>
</evidence>
<dbReference type="SUPFAM" id="SSF53383">
    <property type="entry name" value="PLP-dependent transferases"/>
    <property type="match status" value="1"/>
</dbReference>
<comment type="catalytic activity">
    <reaction evidence="6">
        <text>L-histidinol phosphate + 2-oxoglutarate = 3-(imidazol-4-yl)-2-oxopropyl phosphate + L-glutamate</text>
        <dbReference type="Rhea" id="RHEA:23744"/>
        <dbReference type="ChEBI" id="CHEBI:16810"/>
        <dbReference type="ChEBI" id="CHEBI:29985"/>
        <dbReference type="ChEBI" id="CHEBI:57766"/>
        <dbReference type="ChEBI" id="CHEBI:57980"/>
        <dbReference type="EC" id="2.6.1.9"/>
    </reaction>
</comment>
<evidence type="ECO:0000256" key="5">
    <source>
        <dbReference type="ARBA" id="ARBA00022898"/>
    </source>
</evidence>
<dbReference type="GO" id="GO:0004400">
    <property type="term" value="F:histidinol-phosphate transaminase activity"/>
    <property type="evidence" value="ECO:0007669"/>
    <property type="project" value="UniProtKB-UniRule"/>
</dbReference>
<feature type="modified residue" description="N6-(pyridoxal phosphate)lysine" evidence="6">
    <location>
        <position position="210"/>
    </location>
</feature>
<dbReference type="Proteomes" id="UP000886887">
    <property type="component" value="Unassembled WGS sequence"/>
</dbReference>
<dbReference type="InterPro" id="IPR015422">
    <property type="entry name" value="PyrdxlP-dep_Trfase_small"/>
</dbReference>
<keyword evidence="6" id="KW-0028">Amino-acid biosynthesis</keyword>
<dbReference type="InterPro" id="IPR015424">
    <property type="entry name" value="PyrdxlP-dep_Trfase"/>
</dbReference>
<gene>
    <name evidence="6" type="primary">hisC</name>
    <name evidence="8" type="ORF">IAB73_09425</name>
</gene>
<dbReference type="AlphaFoldDB" id="A0A9D1CRC1"/>
<evidence type="ECO:0000313" key="9">
    <source>
        <dbReference type="Proteomes" id="UP000886887"/>
    </source>
</evidence>
<reference evidence="8" key="2">
    <citation type="journal article" date="2021" name="PeerJ">
        <title>Extensive microbial diversity within the chicken gut microbiome revealed by metagenomics and culture.</title>
        <authorList>
            <person name="Gilroy R."/>
            <person name="Ravi A."/>
            <person name="Getino M."/>
            <person name="Pursley I."/>
            <person name="Horton D.L."/>
            <person name="Alikhan N.F."/>
            <person name="Baker D."/>
            <person name="Gharbi K."/>
            <person name="Hall N."/>
            <person name="Watson M."/>
            <person name="Adriaenssens E.M."/>
            <person name="Foster-Nyarko E."/>
            <person name="Jarju S."/>
            <person name="Secka A."/>
            <person name="Antonio M."/>
            <person name="Oren A."/>
            <person name="Chaudhuri R.R."/>
            <person name="La Ragione R."/>
            <person name="Hildebrand F."/>
            <person name="Pallen M.J."/>
        </authorList>
    </citation>
    <scope>NUCLEOTIDE SEQUENCE</scope>
    <source>
        <strain evidence="8">ChiSxjej2B14-6234</strain>
    </source>
</reference>
<evidence type="ECO:0000259" key="7">
    <source>
        <dbReference type="Pfam" id="PF00155"/>
    </source>
</evidence>
<name>A0A9D1CRC1_9FIRM</name>
<sequence>MRDFRSAAARGVTPYVCGEQPTDRAYIKLNANENAYSPSPRVAEAVAAEVSRLQYYPDMTSAALRGAIAAAHGVRPEQVYVGNGSDEVLAFTFLAFFAGERLSAPDLTYSFYPCYAKLFDVDYREVPLRADFTVDVDGLEASGGGVILANPNAPTSLELGQDAVRALALRLSGQDRLLVVDEAYAAFGEGTAIPLTQELDNVLVVRTLSKAHALAGLRVGYAIGSEALIAALQGVKDSINSYPVDRIAAAAAQAAVEDEAYLRRTVSMICRTRDETARRLRALGMTVLPSRTNFLFATHPLVQARTLLAALRADGILVRHFQRPRLENFLRITVGTDEQMDRVVQSLARALNAQ</sequence>
<comment type="pathway">
    <text evidence="6">Amino-acid biosynthesis; L-histidine biosynthesis; L-histidine from 5-phospho-alpha-D-ribose 1-diphosphate: step 7/9.</text>
</comment>
<accession>A0A9D1CRC1</accession>
<dbReference type="GO" id="GO:0030170">
    <property type="term" value="F:pyridoxal phosphate binding"/>
    <property type="evidence" value="ECO:0007669"/>
    <property type="project" value="InterPro"/>
</dbReference>
<dbReference type="PANTHER" id="PTHR43643:SF3">
    <property type="entry name" value="HISTIDINOL-PHOSPHATE AMINOTRANSFERASE"/>
    <property type="match status" value="1"/>
</dbReference>
<reference evidence="8" key="1">
    <citation type="submission" date="2020-10" db="EMBL/GenBank/DDBJ databases">
        <authorList>
            <person name="Gilroy R."/>
        </authorList>
    </citation>
    <scope>NUCLEOTIDE SEQUENCE</scope>
    <source>
        <strain evidence="8">ChiSxjej2B14-6234</strain>
    </source>
</reference>
<evidence type="ECO:0000256" key="6">
    <source>
        <dbReference type="HAMAP-Rule" id="MF_01023"/>
    </source>
</evidence>
<organism evidence="8 9">
    <name type="scientific">Candidatus Onthenecus intestinigallinarum</name>
    <dbReference type="NCBI Taxonomy" id="2840875"/>
    <lineage>
        <taxon>Bacteria</taxon>
        <taxon>Bacillati</taxon>
        <taxon>Bacillota</taxon>
        <taxon>Clostridia</taxon>
        <taxon>Eubacteriales</taxon>
        <taxon>Candidatus Onthenecus</taxon>
    </lineage>
</organism>
<dbReference type="Gene3D" id="3.40.640.10">
    <property type="entry name" value="Type I PLP-dependent aspartate aminotransferase-like (Major domain)"/>
    <property type="match status" value="1"/>
</dbReference>
<comment type="subunit">
    <text evidence="2 6">Homodimer.</text>
</comment>